<protein>
    <submittedName>
        <fullName evidence="2">Uncharacterized protein</fullName>
    </submittedName>
</protein>
<proteinExistence type="predicted"/>
<feature type="compositionally biased region" description="Pro residues" evidence="1">
    <location>
        <begin position="199"/>
        <end position="214"/>
    </location>
</feature>
<sequence>MLHPPVFVADGKPIKIHVHQSLSHDVADRLHDIIRATYAKLISEEARRTYAALPSPAKREVQERYRLRKEMDRARAKRRLERQERDEFGLDQIIEYPQDQEEGEDFNHVWAEGPPSEGEEEVPQRLQPKRVAASDDELGDEEQEEEEDPFADNAPVGDNDADFLVNHIASMNNIDYAAINEDDQDDPEPLVIDSEPPLTATPPSPLQRPAPTPPRWTTRAGSTAAQAESGLSRLPTHPPRAAAARRNSMTEVERALQVTSKGRAKRRKGSISSNDADARLLLQHNALLAGAPSAAKKQRAVPEQTSSPRKLHARPGPGSPPRNTRARAVREAQTPFTPLPNTRAAQVTSWCGPGDARSYSFPAYR</sequence>
<reference evidence="3" key="1">
    <citation type="journal article" date="2012" name="Science">
        <title>The Paleozoic origin of enzymatic lignin decomposition reconstructed from 31 fungal genomes.</title>
        <authorList>
            <person name="Floudas D."/>
            <person name="Binder M."/>
            <person name="Riley R."/>
            <person name="Barry K."/>
            <person name="Blanchette R.A."/>
            <person name="Henrissat B."/>
            <person name="Martinez A.T."/>
            <person name="Otillar R."/>
            <person name="Spatafora J.W."/>
            <person name="Yadav J.S."/>
            <person name="Aerts A."/>
            <person name="Benoit I."/>
            <person name="Boyd A."/>
            <person name="Carlson A."/>
            <person name="Copeland A."/>
            <person name="Coutinho P.M."/>
            <person name="de Vries R.P."/>
            <person name="Ferreira P."/>
            <person name="Findley K."/>
            <person name="Foster B."/>
            <person name="Gaskell J."/>
            <person name="Glotzer D."/>
            <person name="Gorecki P."/>
            <person name="Heitman J."/>
            <person name="Hesse C."/>
            <person name="Hori C."/>
            <person name="Igarashi K."/>
            <person name="Jurgens J.A."/>
            <person name="Kallen N."/>
            <person name="Kersten P."/>
            <person name="Kohler A."/>
            <person name="Kuees U."/>
            <person name="Kumar T.K.A."/>
            <person name="Kuo A."/>
            <person name="LaButti K."/>
            <person name="Larrondo L.F."/>
            <person name="Lindquist E."/>
            <person name="Ling A."/>
            <person name="Lombard V."/>
            <person name="Lucas S."/>
            <person name="Lundell T."/>
            <person name="Martin R."/>
            <person name="McLaughlin D.J."/>
            <person name="Morgenstern I."/>
            <person name="Morin E."/>
            <person name="Murat C."/>
            <person name="Nagy L.G."/>
            <person name="Nolan M."/>
            <person name="Ohm R.A."/>
            <person name="Patyshakuliyeva A."/>
            <person name="Rokas A."/>
            <person name="Ruiz-Duenas F.J."/>
            <person name="Sabat G."/>
            <person name="Salamov A."/>
            <person name="Samejima M."/>
            <person name="Schmutz J."/>
            <person name="Slot J.C."/>
            <person name="St John F."/>
            <person name="Stenlid J."/>
            <person name="Sun H."/>
            <person name="Sun S."/>
            <person name="Syed K."/>
            <person name="Tsang A."/>
            <person name="Wiebenga A."/>
            <person name="Young D."/>
            <person name="Pisabarro A."/>
            <person name="Eastwood D.C."/>
            <person name="Martin F."/>
            <person name="Cullen D."/>
            <person name="Grigoriev I.V."/>
            <person name="Hibbett D.S."/>
        </authorList>
    </citation>
    <scope>NUCLEOTIDE SEQUENCE [LARGE SCALE GENOMIC DNA]</scope>
    <source>
        <strain evidence="3">TFB10046</strain>
    </source>
</reference>
<feature type="region of interest" description="Disordered" evidence="1">
    <location>
        <begin position="177"/>
        <end position="272"/>
    </location>
</feature>
<accession>J0WNC6</accession>
<evidence type="ECO:0000256" key="1">
    <source>
        <dbReference type="SAM" id="MobiDB-lite"/>
    </source>
</evidence>
<organism evidence="2 3">
    <name type="scientific">Auricularia subglabra (strain TFB-10046 / SS5)</name>
    <name type="common">White-rot fungus</name>
    <name type="synonym">Auricularia delicata (strain TFB10046)</name>
    <dbReference type="NCBI Taxonomy" id="717982"/>
    <lineage>
        <taxon>Eukaryota</taxon>
        <taxon>Fungi</taxon>
        <taxon>Dikarya</taxon>
        <taxon>Basidiomycota</taxon>
        <taxon>Agaricomycotina</taxon>
        <taxon>Agaricomycetes</taxon>
        <taxon>Auriculariales</taxon>
        <taxon>Auriculariaceae</taxon>
        <taxon>Auricularia</taxon>
    </lineage>
</organism>
<feature type="region of interest" description="Disordered" evidence="1">
    <location>
        <begin position="73"/>
        <end position="92"/>
    </location>
</feature>
<name>J0WNC6_AURST</name>
<evidence type="ECO:0000313" key="2">
    <source>
        <dbReference type="EMBL" id="EJD33350.1"/>
    </source>
</evidence>
<dbReference type="KEGG" id="adl:AURDEDRAFT_140641"/>
<dbReference type="EMBL" id="JH688281">
    <property type="protein sequence ID" value="EJD33350.1"/>
    <property type="molecule type" value="Genomic_DNA"/>
</dbReference>
<dbReference type="Proteomes" id="UP000006514">
    <property type="component" value="Unassembled WGS sequence"/>
</dbReference>
<feature type="region of interest" description="Disordered" evidence="1">
    <location>
        <begin position="290"/>
        <end position="365"/>
    </location>
</feature>
<gene>
    <name evidence="2" type="ORF">AURDEDRAFT_140641</name>
</gene>
<feature type="region of interest" description="Disordered" evidence="1">
    <location>
        <begin position="97"/>
        <end position="162"/>
    </location>
</feature>
<dbReference type="InParanoid" id="J0WNC6"/>
<evidence type="ECO:0000313" key="3">
    <source>
        <dbReference type="Proteomes" id="UP000006514"/>
    </source>
</evidence>
<feature type="compositionally biased region" description="Acidic residues" evidence="1">
    <location>
        <begin position="134"/>
        <end position="150"/>
    </location>
</feature>
<dbReference type="AlphaFoldDB" id="J0WNC6"/>
<feature type="compositionally biased region" description="Polar residues" evidence="1">
    <location>
        <begin position="334"/>
        <end position="349"/>
    </location>
</feature>
<keyword evidence="3" id="KW-1185">Reference proteome</keyword>